<dbReference type="Proteomes" id="UP000007305">
    <property type="component" value="Chromosome 6"/>
</dbReference>
<protein>
    <submittedName>
        <fullName evidence="3">Uncharacterized protein</fullName>
    </submittedName>
</protein>
<proteinExistence type="predicted"/>
<dbReference type="Gramene" id="Zm00001eb272830_T001">
    <property type="protein sequence ID" value="Zm00001eb272830_P001"/>
    <property type="gene ID" value="Zm00001eb272830"/>
</dbReference>
<evidence type="ECO:0000256" key="2">
    <source>
        <dbReference type="SAM" id="Phobius"/>
    </source>
</evidence>
<reference evidence="3" key="2">
    <citation type="submission" date="2019-07" db="EMBL/GenBank/DDBJ databases">
        <authorList>
            <person name="Seetharam A."/>
            <person name="Woodhouse M."/>
            <person name="Cannon E."/>
        </authorList>
    </citation>
    <scope>NUCLEOTIDE SEQUENCE [LARGE SCALE GENOMIC DNA]</scope>
    <source>
        <strain evidence="3">cv. B73</strain>
    </source>
</reference>
<keyword evidence="4" id="KW-1185">Reference proteome</keyword>
<evidence type="ECO:0000313" key="3">
    <source>
        <dbReference type="EnsemblPlants" id="Zm00001eb272830_P001"/>
    </source>
</evidence>
<keyword evidence="2" id="KW-0812">Transmembrane</keyword>
<keyword evidence="2" id="KW-0472">Membrane</keyword>
<sequence length="210" mass="22665">MQPLLLSSEKNREERKNQPEKGEREKKTKKEMQSRALRRDDESEASIRGGRRRVVISSAEDLGLGGAGAVAVAHGGGLIPPAALPLLHEAEDALEGVDVAGDPERALVPEPELLLGLAEQVRERPVAQVLGGDDEAPHLLADVHREGAPRHAAPPAAGGRRGRHRGQLLPLLQQLLQPHDVPDLVAPTATLLLLLLMHLLVLLHCRRPLS</sequence>
<dbReference type="AlphaFoldDB" id="A0A804PV09"/>
<feature type="region of interest" description="Disordered" evidence="1">
    <location>
        <begin position="1"/>
        <end position="49"/>
    </location>
</feature>
<organism evidence="3 4">
    <name type="scientific">Zea mays</name>
    <name type="common">Maize</name>
    <dbReference type="NCBI Taxonomy" id="4577"/>
    <lineage>
        <taxon>Eukaryota</taxon>
        <taxon>Viridiplantae</taxon>
        <taxon>Streptophyta</taxon>
        <taxon>Embryophyta</taxon>
        <taxon>Tracheophyta</taxon>
        <taxon>Spermatophyta</taxon>
        <taxon>Magnoliopsida</taxon>
        <taxon>Liliopsida</taxon>
        <taxon>Poales</taxon>
        <taxon>Poaceae</taxon>
        <taxon>PACMAD clade</taxon>
        <taxon>Panicoideae</taxon>
        <taxon>Andropogonodae</taxon>
        <taxon>Andropogoneae</taxon>
        <taxon>Tripsacinae</taxon>
        <taxon>Zea</taxon>
    </lineage>
</organism>
<feature type="compositionally biased region" description="Basic and acidic residues" evidence="1">
    <location>
        <begin position="9"/>
        <end position="41"/>
    </location>
</feature>
<evidence type="ECO:0000256" key="1">
    <source>
        <dbReference type="SAM" id="MobiDB-lite"/>
    </source>
</evidence>
<dbReference type="InParanoid" id="A0A804PV09"/>
<feature type="transmembrane region" description="Helical" evidence="2">
    <location>
        <begin position="184"/>
        <end position="203"/>
    </location>
</feature>
<dbReference type="EnsemblPlants" id="Zm00001eb272830_T001">
    <property type="protein sequence ID" value="Zm00001eb272830_P001"/>
    <property type="gene ID" value="Zm00001eb272830"/>
</dbReference>
<evidence type="ECO:0000313" key="4">
    <source>
        <dbReference type="Proteomes" id="UP000007305"/>
    </source>
</evidence>
<accession>A0A804PV09</accession>
<keyword evidence="2" id="KW-1133">Transmembrane helix</keyword>
<reference evidence="3" key="3">
    <citation type="submission" date="2021-05" db="UniProtKB">
        <authorList>
            <consortium name="EnsemblPlants"/>
        </authorList>
    </citation>
    <scope>IDENTIFICATION</scope>
    <source>
        <strain evidence="3">cv. B73</strain>
    </source>
</reference>
<name>A0A804PV09_MAIZE</name>
<reference evidence="4" key="1">
    <citation type="journal article" date="2009" name="Science">
        <title>The B73 maize genome: complexity, diversity, and dynamics.</title>
        <authorList>
            <person name="Schnable P.S."/>
            <person name="Ware D."/>
            <person name="Fulton R.S."/>
            <person name="Stein J.C."/>
            <person name="Wei F."/>
            <person name="Pasternak S."/>
            <person name="Liang C."/>
            <person name="Zhang J."/>
            <person name="Fulton L."/>
            <person name="Graves T.A."/>
            <person name="Minx P."/>
            <person name="Reily A.D."/>
            <person name="Courtney L."/>
            <person name="Kruchowski S.S."/>
            <person name="Tomlinson C."/>
            <person name="Strong C."/>
            <person name="Delehaunty K."/>
            <person name="Fronick C."/>
            <person name="Courtney B."/>
            <person name="Rock S.M."/>
            <person name="Belter E."/>
            <person name="Du F."/>
            <person name="Kim K."/>
            <person name="Abbott R.M."/>
            <person name="Cotton M."/>
            <person name="Levy A."/>
            <person name="Marchetto P."/>
            <person name="Ochoa K."/>
            <person name="Jackson S.M."/>
            <person name="Gillam B."/>
            <person name="Chen W."/>
            <person name="Yan L."/>
            <person name="Higginbotham J."/>
            <person name="Cardenas M."/>
            <person name="Waligorski J."/>
            <person name="Applebaum E."/>
            <person name="Phelps L."/>
            <person name="Falcone J."/>
            <person name="Kanchi K."/>
            <person name="Thane T."/>
            <person name="Scimone A."/>
            <person name="Thane N."/>
            <person name="Henke J."/>
            <person name="Wang T."/>
            <person name="Ruppert J."/>
            <person name="Shah N."/>
            <person name="Rotter K."/>
            <person name="Hodges J."/>
            <person name="Ingenthron E."/>
            <person name="Cordes M."/>
            <person name="Kohlberg S."/>
            <person name="Sgro J."/>
            <person name="Delgado B."/>
            <person name="Mead K."/>
            <person name="Chinwalla A."/>
            <person name="Leonard S."/>
            <person name="Crouse K."/>
            <person name="Collura K."/>
            <person name="Kudrna D."/>
            <person name="Currie J."/>
            <person name="He R."/>
            <person name="Angelova A."/>
            <person name="Rajasekar S."/>
            <person name="Mueller T."/>
            <person name="Lomeli R."/>
            <person name="Scara G."/>
            <person name="Ko A."/>
            <person name="Delaney K."/>
            <person name="Wissotski M."/>
            <person name="Lopez G."/>
            <person name="Campos D."/>
            <person name="Braidotti M."/>
            <person name="Ashley E."/>
            <person name="Golser W."/>
            <person name="Kim H."/>
            <person name="Lee S."/>
            <person name="Lin J."/>
            <person name="Dujmic Z."/>
            <person name="Kim W."/>
            <person name="Talag J."/>
            <person name="Zuccolo A."/>
            <person name="Fan C."/>
            <person name="Sebastian A."/>
            <person name="Kramer M."/>
            <person name="Spiegel L."/>
            <person name="Nascimento L."/>
            <person name="Zutavern T."/>
            <person name="Miller B."/>
            <person name="Ambroise C."/>
            <person name="Muller S."/>
            <person name="Spooner W."/>
            <person name="Narechania A."/>
            <person name="Ren L."/>
            <person name="Wei S."/>
            <person name="Kumari S."/>
            <person name="Faga B."/>
            <person name="Levy M.J."/>
            <person name="McMahan L."/>
            <person name="Van Buren P."/>
            <person name="Vaughn M.W."/>
            <person name="Ying K."/>
            <person name="Yeh C.-T."/>
            <person name="Emrich S.J."/>
            <person name="Jia Y."/>
            <person name="Kalyanaraman A."/>
            <person name="Hsia A.-P."/>
            <person name="Barbazuk W.B."/>
            <person name="Baucom R.S."/>
            <person name="Brutnell T.P."/>
            <person name="Carpita N.C."/>
            <person name="Chaparro C."/>
            <person name="Chia J.-M."/>
            <person name="Deragon J.-M."/>
            <person name="Estill J.C."/>
            <person name="Fu Y."/>
            <person name="Jeddeloh J.A."/>
            <person name="Han Y."/>
            <person name="Lee H."/>
            <person name="Li P."/>
            <person name="Lisch D.R."/>
            <person name="Liu S."/>
            <person name="Liu Z."/>
            <person name="Nagel D.H."/>
            <person name="McCann M.C."/>
            <person name="SanMiguel P."/>
            <person name="Myers A.M."/>
            <person name="Nettleton D."/>
            <person name="Nguyen J."/>
            <person name="Penning B.W."/>
            <person name="Ponnala L."/>
            <person name="Schneider K.L."/>
            <person name="Schwartz D.C."/>
            <person name="Sharma A."/>
            <person name="Soderlund C."/>
            <person name="Springer N.M."/>
            <person name="Sun Q."/>
            <person name="Wang H."/>
            <person name="Waterman M."/>
            <person name="Westerman R."/>
            <person name="Wolfgruber T.K."/>
            <person name="Yang L."/>
            <person name="Yu Y."/>
            <person name="Zhang L."/>
            <person name="Zhou S."/>
            <person name="Zhu Q."/>
            <person name="Bennetzen J.L."/>
            <person name="Dawe R.K."/>
            <person name="Jiang J."/>
            <person name="Jiang N."/>
            <person name="Presting G.G."/>
            <person name="Wessler S.R."/>
            <person name="Aluru S."/>
            <person name="Martienssen R.A."/>
            <person name="Clifton S.W."/>
            <person name="McCombie W.R."/>
            <person name="Wing R.A."/>
            <person name="Wilson R.K."/>
        </authorList>
    </citation>
    <scope>NUCLEOTIDE SEQUENCE [LARGE SCALE GENOMIC DNA]</scope>
    <source>
        <strain evidence="4">cv. B73</strain>
    </source>
</reference>